<evidence type="ECO:0000313" key="2">
    <source>
        <dbReference type="EMBL" id="GLC51453.1"/>
    </source>
</evidence>
<dbReference type="InterPro" id="IPR008775">
    <property type="entry name" value="Phytyl_CoA_dOase-like"/>
</dbReference>
<dbReference type="Proteomes" id="UP001165080">
    <property type="component" value="Unassembled WGS sequence"/>
</dbReference>
<feature type="region of interest" description="Disordered" evidence="1">
    <location>
        <begin position="366"/>
        <end position="393"/>
    </location>
</feature>
<feature type="compositionally biased region" description="Basic and acidic residues" evidence="1">
    <location>
        <begin position="419"/>
        <end position="451"/>
    </location>
</feature>
<evidence type="ECO:0000313" key="3">
    <source>
        <dbReference type="Proteomes" id="UP001165080"/>
    </source>
</evidence>
<keyword evidence="3" id="KW-1185">Reference proteome</keyword>
<name>A0A9W6BG75_9CHLO</name>
<feature type="region of interest" description="Disordered" evidence="1">
    <location>
        <begin position="684"/>
        <end position="704"/>
    </location>
</feature>
<accession>A0A9W6BG75</accession>
<evidence type="ECO:0000256" key="1">
    <source>
        <dbReference type="SAM" id="MobiDB-lite"/>
    </source>
</evidence>
<dbReference type="OrthoDB" id="45168at2759"/>
<feature type="compositionally biased region" description="Low complexity" evidence="1">
    <location>
        <begin position="405"/>
        <end position="418"/>
    </location>
</feature>
<reference evidence="2 3" key="1">
    <citation type="journal article" date="2023" name="Commun. Biol.">
        <title>Reorganization of the ancestral sex-determining regions during the evolution of trioecy in Pleodorina starrii.</title>
        <authorList>
            <person name="Takahashi K."/>
            <person name="Suzuki S."/>
            <person name="Kawai-Toyooka H."/>
            <person name="Yamamoto K."/>
            <person name="Hamaji T."/>
            <person name="Ootsuki R."/>
            <person name="Yamaguchi H."/>
            <person name="Kawachi M."/>
            <person name="Higashiyama T."/>
            <person name="Nozaki H."/>
        </authorList>
    </citation>
    <scope>NUCLEOTIDE SEQUENCE [LARGE SCALE GENOMIC DNA]</scope>
    <source>
        <strain evidence="2 3">NIES-4479</strain>
    </source>
</reference>
<feature type="compositionally biased region" description="Acidic residues" evidence="1">
    <location>
        <begin position="635"/>
        <end position="650"/>
    </location>
</feature>
<feature type="compositionally biased region" description="Low complexity" evidence="1">
    <location>
        <begin position="508"/>
        <end position="523"/>
    </location>
</feature>
<gene>
    <name evidence="2" type="primary">PLEST009522</name>
    <name evidence="2" type="ORF">PLESTB_000504000</name>
</gene>
<sequence>MSKPTGAFPRKADLPDPSVLCKDEKLAASTRNIANLADPEYWAAICPELSVNGTLKAKPLIKSKDYTKGLQQQINDEGVFQLCQSETQWPIDIHRLARNMVTLMQHGWPATFLLMFDEVWALIHRASALMAATTGGNACNMDVLCWYVDPNRGDAGFSPHRDRQPDDSPATFRASDGSPMYSTCWVPLTDACPENSCLYMVPRWADPGYFKGDDDDGPDPLNVALASKEAFQSIRAFPAVAGSAIVFTHRIIHWGSRGRKGYHTPRLAVSWGCADDAYEPPYFSREHLPYPPMALRAALACGQMLAYHERFTMSRRQLSLYYKYFTAHAGEFHESYRAKVKLEFVAATKEVVAAAPAAAAVATAAADGARSSEDGGGKGAAVEKGKEGKKKGKKGAAEGAAAAAAAAAAPEENGATAEKTGKKIKEEKIKRTEEEKKREEEEEKKKWEEGGKKKKKVKKNEEEEKKRKEEEEEKKRGKEEAEKKKKKKKRAAEDGPGDLSAGAGGSAAGAKVGTGAESAAAAKSSKKAKKAVAGSGEEAAAAAAEVVQTSKSGKKAAAAAAAGKAAAAAAEEEAAAAAAKAATGDKKKKKKKEEKASKDKTSAGKAAAAAEAEVAAKKAEGGRAAVARRLLDDYHNDDDDGDDDSEEEGPGWEALLQGTGTGGGELESEDEVMEEALDALLDEELEGRGEGLQDDFDDFAAEDM</sequence>
<feature type="region of interest" description="Disordered" evidence="1">
    <location>
        <begin position="405"/>
        <end position="672"/>
    </location>
</feature>
<dbReference type="AlphaFoldDB" id="A0A9W6BG75"/>
<feature type="compositionally biased region" description="Basic and acidic residues" evidence="1">
    <location>
        <begin position="370"/>
        <end position="386"/>
    </location>
</feature>
<dbReference type="Pfam" id="PF05721">
    <property type="entry name" value="PhyH"/>
    <property type="match status" value="1"/>
</dbReference>
<dbReference type="Gene3D" id="2.60.120.620">
    <property type="entry name" value="q2cbj1_9rhob like domain"/>
    <property type="match status" value="1"/>
</dbReference>
<feature type="compositionally biased region" description="Acidic residues" evidence="1">
    <location>
        <begin position="692"/>
        <end position="704"/>
    </location>
</feature>
<feature type="compositionally biased region" description="Basic and acidic residues" evidence="1">
    <location>
        <begin position="459"/>
        <end position="483"/>
    </location>
</feature>
<dbReference type="EMBL" id="BRXU01000004">
    <property type="protein sequence ID" value="GLC51453.1"/>
    <property type="molecule type" value="Genomic_DNA"/>
</dbReference>
<feature type="compositionally biased region" description="Basic and acidic residues" evidence="1">
    <location>
        <begin position="593"/>
        <end position="602"/>
    </location>
</feature>
<dbReference type="SUPFAM" id="SSF51197">
    <property type="entry name" value="Clavaminate synthase-like"/>
    <property type="match status" value="1"/>
</dbReference>
<feature type="compositionally biased region" description="Low complexity" evidence="1">
    <location>
        <begin position="531"/>
        <end position="547"/>
    </location>
</feature>
<feature type="compositionally biased region" description="Low complexity" evidence="1">
    <location>
        <begin position="555"/>
        <end position="582"/>
    </location>
</feature>
<feature type="compositionally biased region" description="Low complexity" evidence="1">
    <location>
        <begin position="603"/>
        <end position="613"/>
    </location>
</feature>
<organism evidence="2 3">
    <name type="scientific">Pleodorina starrii</name>
    <dbReference type="NCBI Taxonomy" id="330485"/>
    <lineage>
        <taxon>Eukaryota</taxon>
        <taxon>Viridiplantae</taxon>
        <taxon>Chlorophyta</taxon>
        <taxon>core chlorophytes</taxon>
        <taxon>Chlorophyceae</taxon>
        <taxon>CS clade</taxon>
        <taxon>Chlamydomonadales</taxon>
        <taxon>Volvocaceae</taxon>
        <taxon>Pleodorina</taxon>
    </lineage>
</organism>
<comment type="caution">
    <text evidence="2">The sequence shown here is derived from an EMBL/GenBank/DDBJ whole genome shotgun (WGS) entry which is preliminary data.</text>
</comment>
<protein>
    <submittedName>
        <fullName evidence="2">Uncharacterized protein</fullName>
    </submittedName>
</protein>
<proteinExistence type="predicted"/>